<dbReference type="HOGENOM" id="CLU_943382_0_0_1"/>
<dbReference type="AlphaFoldDB" id="A8P2N3"/>
<evidence type="ECO:0000313" key="3">
    <source>
        <dbReference type="Proteomes" id="UP000001861"/>
    </source>
</evidence>
<reference evidence="2 3" key="1">
    <citation type="journal article" date="2010" name="Proc. Natl. Acad. Sci. U.S.A.">
        <title>Insights into evolution of multicellular fungi from the assembled chromosomes of the mushroom Coprinopsis cinerea (Coprinus cinereus).</title>
        <authorList>
            <person name="Stajich J.E."/>
            <person name="Wilke S.K."/>
            <person name="Ahren D."/>
            <person name="Au C.H."/>
            <person name="Birren B.W."/>
            <person name="Borodovsky M."/>
            <person name="Burns C."/>
            <person name="Canback B."/>
            <person name="Casselton L.A."/>
            <person name="Cheng C.K."/>
            <person name="Deng J."/>
            <person name="Dietrich F.S."/>
            <person name="Fargo D.C."/>
            <person name="Farman M.L."/>
            <person name="Gathman A.C."/>
            <person name="Goldberg J."/>
            <person name="Guigo R."/>
            <person name="Hoegger P.J."/>
            <person name="Hooker J.B."/>
            <person name="Huggins A."/>
            <person name="James T.Y."/>
            <person name="Kamada T."/>
            <person name="Kilaru S."/>
            <person name="Kodira C."/>
            <person name="Kues U."/>
            <person name="Kupfer D."/>
            <person name="Kwan H.S."/>
            <person name="Lomsadze A."/>
            <person name="Li W."/>
            <person name="Lilly W.W."/>
            <person name="Ma L.J."/>
            <person name="Mackey A.J."/>
            <person name="Manning G."/>
            <person name="Martin F."/>
            <person name="Muraguchi H."/>
            <person name="Natvig D.O."/>
            <person name="Palmerini H."/>
            <person name="Ramesh M.A."/>
            <person name="Rehmeyer C.J."/>
            <person name="Roe B.A."/>
            <person name="Shenoy N."/>
            <person name="Stanke M."/>
            <person name="Ter-Hovhannisyan V."/>
            <person name="Tunlid A."/>
            <person name="Velagapudi R."/>
            <person name="Vision T.J."/>
            <person name="Zeng Q."/>
            <person name="Zolan M.E."/>
            <person name="Pukkila P.J."/>
        </authorList>
    </citation>
    <scope>NUCLEOTIDE SEQUENCE [LARGE SCALE GENOMIC DNA]</scope>
    <source>
        <strain evidence="3">Okayama-7 / 130 / ATCC MYA-4618 / FGSC 9003</strain>
    </source>
</reference>
<gene>
    <name evidence="2" type="ORF">CC1G_04812</name>
</gene>
<dbReference type="OrthoDB" id="3064537at2759"/>
<sequence length="295" mass="31869">MVVGDSAGGFDGDAVHQNLVDTDAHYLGVADIANGLVWDSDETVDANSSFVTTQEGGNEPHGNFNTKFDDRFESAKYAGTIGSASRIHPTLGTSFDNALANIRRLQDSQAKTTEKNHLLVKLGTKTGIRVNFALFKRRSQPYDASDTSDPTAKHPVAPGMYQERLKAITPFYRLEALDARDINDNPIDPTVLEGQLIGAVVEVKFTLHHWSVHPRGKPAPTSDTFNAKLTRIRVLKVAGNVLPMSGIQPTVREPATAQKRRADGDGGDANKDAGPSGSKNKGKQPEGSANKRQRT</sequence>
<dbReference type="Proteomes" id="UP000001861">
    <property type="component" value="Unassembled WGS sequence"/>
</dbReference>
<keyword evidence="3" id="KW-1185">Reference proteome</keyword>
<dbReference type="GeneID" id="6014953"/>
<organism evidence="2 3">
    <name type="scientific">Coprinopsis cinerea (strain Okayama-7 / 130 / ATCC MYA-4618 / FGSC 9003)</name>
    <name type="common">Inky cap fungus</name>
    <name type="synonym">Hormographiella aspergillata</name>
    <dbReference type="NCBI Taxonomy" id="240176"/>
    <lineage>
        <taxon>Eukaryota</taxon>
        <taxon>Fungi</taxon>
        <taxon>Dikarya</taxon>
        <taxon>Basidiomycota</taxon>
        <taxon>Agaricomycotina</taxon>
        <taxon>Agaricomycetes</taxon>
        <taxon>Agaricomycetidae</taxon>
        <taxon>Agaricales</taxon>
        <taxon>Agaricineae</taxon>
        <taxon>Psathyrellaceae</taxon>
        <taxon>Coprinopsis</taxon>
    </lineage>
</organism>
<proteinExistence type="predicted"/>
<dbReference type="KEGG" id="cci:CC1G_04812"/>
<evidence type="ECO:0000256" key="1">
    <source>
        <dbReference type="SAM" id="MobiDB-lite"/>
    </source>
</evidence>
<protein>
    <submittedName>
        <fullName evidence="2">Uncharacterized protein</fullName>
    </submittedName>
</protein>
<feature type="region of interest" description="Disordered" evidence="1">
    <location>
        <begin position="246"/>
        <end position="295"/>
    </location>
</feature>
<dbReference type="RefSeq" id="XP_001838368.2">
    <property type="nucleotide sequence ID" value="XM_001838316.2"/>
</dbReference>
<dbReference type="EMBL" id="AACS02000013">
    <property type="protein sequence ID" value="EAU83556.2"/>
    <property type="molecule type" value="Genomic_DNA"/>
</dbReference>
<feature type="compositionally biased region" description="Basic and acidic residues" evidence="1">
    <location>
        <begin position="260"/>
        <end position="271"/>
    </location>
</feature>
<evidence type="ECO:0000313" key="2">
    <source>
        <dbReference type="EMBL" id="EAU83556.2"/>
    </source>
</evidence>
<accession>A8P2N3</accession>
<dbReference type="InParanoid" id="A8P2N3"/>
<comment type="caution">
    <text evidence="2">The sequence shown here is derived from an EMBL/GenBank/DDBJ whole genome shotgun (WGS) entry which is preliminary data.</text>
</comment>
<name>A8P2N3_COPC7</name>
<dbReference type="VEuPathDB" id="FungiDB:CC1G_04812"/>